<evidence type="ECO:0000313" key="2">
    <source>
        <dbReference type="Proteomes" id="UP000784294"/>
    </source>
</evidence>
<dbReference type="Proteomes" id="UP000784294">
    <property type="component" value="Unassembled WGS sequence"/>
</dbReference>
<evidence type="ECO:0000313" key="1">
    <source>
        <dbReference type="EMBL" id="VEL35698.1"/>
    </source>
</evidence>
<reference evidence="1" key="1">
    <citation type="submission" date="2018-11" db="EMBL/GenBank/DDBJ databases">
        <authorList>
            <consortium name="Pathogen Informatics"/>
        </authorList>
    </citation>
    <scope>NUCLEOTIDE SEQUENCE</scope>
</reference>
<organism evidence="1 2">
    <name type="scientific">Protopolystoma xenopodis</name>
    <dbReference type="NCBI Taxonomy" id="117903"/>
    <lineage>
        <taxon>Eukaryota</taxon>
        <taxon>Metazoa</taxon>
        <taxon>Spiralia</taxon>
        <taxon>Lophotrochozoa</taxon>
        <taxon>Platyhelminthes</taxon>
        <taxon>Monogenea</taxon>
        <taxon>Polyopisthocotylea</taxon>
        <taxon>Polystomatidea</taxon>
        <taxon>Polystomatidae</taxon>
        <taxon>Protopolystoma</taxon>
    </lineage>
</organism>
<gene>
    <name evidence="1" type="ORF">PXEA_LOCUS29138</name>
</gene>
<proteinExistence type="predicted"/>
<keyword evidence="2" id="KW-1185">Reference proteome</keyword>
<comment type="caution">
    <text evidence="1">The sequence shown here is derived from an EMBL/GenBank/DDBJ whole genome shotgun (WGS) entry which is preliminary data.</text>
</comment>
<name>A0A448XG26_9PLAT</name>
<protein>
    <submittedName>
        <fullName evidence="1">Uncharacterized protein</fullName>
    </submittedName>
</protein>
<sequence length="84" mass="9255">MADMAAIFSIKSSKFSSSSWTKTLSQCLFSPTTLLMPSSKTAYMTVLRQQFALVTGRKRQAVTKFSDTDPLVGWAKKTVNLAVD</sequence>
<dbReference type="EMBL" id="CAAALY010250429">
    <property type="protein sequence ID" value="VEL35698.1"/>
    <property type="molecule type" value="Genomic_DNA"/>
</dbReference>
<accession>A0A448XG26</accession>
<dbReference type="AlphaFoldDB" id="A0A448XG26"/>